<dbReference type="AlphaFoldDB" id="A0A1H9J6F7"/>
<keyword evidence="2" id="KW-0121">Carboxypeptidase</keyword>
<dbReference type="Proteomes" id="UP000183658">
    <property type="component" value="Unassembled WGS sequence"/>
</dbReference>
<dbReference type="InterPro" id="IPR003961">
    <property type="entry name" value="FN3_dom"/>
</dbReference>
<dbReference type="SUPFAM" id="SSF49452">
    <property type="entry name" value="Starch-binding domain-like"/>
    <property type="match status" value="1"/>
</dbReference>
<reference evidence="3" key="1">
    <citation type="submission" date="2016-10" db="EMBL/GenBank/DDBJ databases">
        <authorList>
            <person name="Varghese N."/>
            <person name="Submissions S."/>
        </authorList>
    </citation>
    <scope>NUCLEOTIDE SEQUENCE [LARGE SCALE GENOMIC DNA]</scope>
    <source>
        <strain evidence="3">DSM 15719</strain>
    </source>
</reference>
<keyword evidence="2" id="KW-0645">Protease</keyword>
<dbReference type="RefSeq" id="WP_074722972.1">
    <property type="nucleotide sequence ID" value="NZ_CBCRVS010000008.1"/>
</dbReference>
<sequence length="494" mass="54261">MKKTAIQILMCFVLLASCTEEPISLDGGFGVVKGRVVKAGTFEPIENARISTTPTSSTFFSDKDGYFTYDKVAVGKYSFQAKKDGYTDKFEPVVVTIGNTTQIVFELEIATANNKPPGIPVLTSPIDNVKNQALALNLTWTATDNEVDPLTYSVTLRNGTTDAVITYTDIKTPTLDISGLSYSTKYYWQVSASDGINLPVNSVTNSFTTLAFPNPRYLFVKKVNNNNVIFTADDVGNELQLSPSEVNSYRPRKNLQINKIAYISSDGSQNQIYTMDPDGSNVFKVTNSVPIAGFNMENVSYSWSANGSQLIYPNFDKLYRINANGGGVVQLFQTPNGKFISECDWSQDGTQIALKVNDLAGYNVEIYVIDTSGTVLYSVLSGLNGAVSGLDFSTDNQKIVYTRDVSGYQDANYRRLDSQIILYNHLTNTSTQLNNQKVNGYNDLDARFSPNEAEVIFTSTSNDGISVKSIQKISVNNSLTRSVVIPVGSMPDWK</sequence>
<proteinExistence type="predicted"/>
<dbReference type="Pfam" id="PF13620">
    <property type="entry name" value="CarboxypepD_reg"/>
    <property type="match status" value="1"/>
</dbReference>
<accession>A0A1H9J6F7</accession>
<protein>
    <submittedName>
        <fullName evidence="2">Carboxypeptidase regulatory-like domain-containing protein</fullName>
    </submittedName>
</protein>
<dbReference type="PANTHER" id="PTHR36842:SF1">
    <property type="entry name" value="PROTEIN TOLB"/>
    <property type="match status" value="1"/>
</dbReference>
<dbReference type="InterPro" id="IPR013784">
    <property type="entry name" value="Carb-bd-like_fold"/>
</dbReference>
<evidence type="ECO:0000313" key="3">
    <source>
        <dbReference type="Proteomes" id="UP000183658"/>
    </source>
</evidence>
<keyword evidence="3" id="KW-1185">Reference proteome</keyword>
<dbReference type="Gene3D" id="2.60.40.1120">
    <property type="entry name" value="Carboxypeptidase-like, regulatory domain"/>
    <property type="match status" value="1"/>
</dbReference>
<dbReference type="GO" id="GO:0004180">
    <property type="term" value="F:carboxypeptidase activity"/>
    <property type="evidence" value="ECO:0007669"/>
    <property type="project" value="UniProtKB-KW"/>
</dbReference>
<feature type="domain" description="Fibronectin type-III" evidence="1">
    <location>
        <begin position="116"/>
        <end position="212"/>
    </location>
</feature>
<evidence type="ECO:0000259" key="1">
    <source>
        <dbReference type="PROSITE" id="PS50853"/>
    </source>
</evidence>
<gene>
    <name evidence="2" type="ORF">SAMN05444355_104226</name>
</gene>
<dbReference type="Gene3D" id="2.120.10.60">
    <property type="entry name" value="Tricorn protease N-terminal domain"/>
    <property type="match status" value="1"/>
</dbReference>
<name>A0A1H9J6F7_FLAFI</name>
<organism evidence="2 3">
    <name type="scientific">Flavobacterium frigoris</name>
    <dbReference type="NCBI Taxonomy" id="229204"/>
    <lineage>
        <taxon>Bacteria</taxon>
        <taxon>Pseudomonadati</taxon>
        <taxon>Bacteroidota</taxon>
        <taxon>Flavobacteriia</taxon>
        <taxon>Flavobacteriales</taxon>
        <taxon>Flavobacteriaceae</taxon>
        <taxon>Flavobacterium</taxon>
    </lineage>
</organism>
<dbReference type="EMBL" id="FOFZ01000004">
    <property type="protein sequence ID" value="SEQ82347.1"/>
    <property type="molecule type" value="Genomic_DNA"/>
</dbReference>
<dbReference type="Gene3D" id="2.120.10.30">
    <property type="entry name" value="TolB, C-terminal domain"/>
    <property type="match status" value="1"/>
</dbReference>
<dbReference type="PANTHER" id="PTHR36842">
    <property type="entry name" value="PROTEIN TOLB HOMOLOG"/>
    <property type="match status" value="1"/>
</dbReference>
<keyword evidence="2" id="KW-0378">Hydrolase</keyword>
<dbReference type="InterPro" id="IPR013783">
    <property type="entry name" value="Ig-like_fold"/>
</dbReference>
<dbReference type="PROSITE" id="PS51257">
    <property type="entry name" value="PROKAR_LIPOPROTEIN"/>
    <property type="match status" value="1"/>
</dbReference>
<dbReference type="OrthoDB" id="9815657at2"/>
<dbReference type="InterPro" id="IPR011042">
    <property type="entry name" value="6-blade_b-propeller_TolB-like"/>
</dbReference>
<dbReference type="GO" id="GO:0030246">
    <property type="term" value="F:carbohydrate binding"/>
    <property type="evidence" value="ECO:0007669"/>
    <property type="project" value="InterPro"/>
</dbReference>
<dbReference type="PROSITE" id="PS50853">
    <property type="entry name" value="FN3"/>
    <property type="match status" value="1"/>
</dbReference>
<evidence type="ECO:0000313" key="2">
    <source>
        <dbReference type="EMBL" id="SEQ82347.1"/>
    </source>
</evidence>
<dbReference type="SUPFAM" id="SSF82171">
    <property type="entry name" value="DPP6 N-terminal domain-like"/>
    <property type="match status" value="1"/>
</dbReference>
<dbReference type="Gene3D" id="2.60.40.10">
    <property type="entry name" value="Immunoglobulins"/>
    <property type="match status" value="1"/>
</dbReference>